<dbReference type="GO" id="GO:0043531">
    <property type="term" value="F:ADP binding"/>
    <property type="evidence" value="ECO:0007669"/>
    <property type="project" value="InterPro"/>
</dbReference>
<accession>A0A6A1VCW8</accession>
<evidence type="ECO:0000313" key="8">
    <source>
        <dbReference type="Proteomes" id="UP000516437"/>
    </source>
</evidence>
<evidence type="ECO:0000256" key="1">
    <source>
        <dbReference type="ARBA" id="ARBA00022737"/>
    </source>
</evidence>
<dbReference type="GO" id="GO:0005524">
    <property type="term" value="F:ATP binding"/>
    <property type="evidence" value="ECO:0007669"/>
    <property type="project" value="UniProtKB-KW"/>
</dbReference>
<dbReference type="PANTHER" id="PTHR36766">
    <property type="entry name" value="PLANT BROAD-SPECTRUM MILDEW RESISTANCE PROTEIN RPW8"/>
    <property type="match status" value="1"/>
</dbReference>
<dbReference type="Gene3D" id="1.10.8.430">
    <property type="entry name" value="Helical domain of apoptotic protease-activating factors"/>
    <property type="match status" value="1"/>
</dbReference>
<dbReference type="Gene3D" id="3.40.50.300">
    <property type="entry name" value="P-loop containing nucleotide triphosphate hydrolases"/>
    <property type="match status" value="1"/>
</dbReference>
<protein>
    <submittedName>
        <fullName evidence="7">Putative disease resistance RPP13-like protein 1</fullName>
    </submittedName>
</protein>
<keyword evidence="2" id="KW-0547">Nucleotide-binding</keyword>
<evidence type="ECO:0000313" key="7">
    <source>
        <dbReference type="EMBL" id="KAB1209657.1"/>
    </source>
</evidence>
<dbReference type="InterPro" id="IPR042197">
    <property type="entry name" value="Apaf_helical"/>
</dbReference>
<keyword evidence="3" id="KW-0611">Plant defense</keyword>
<dbReference type="PANTHER" id="PTHR36766:SF40">
    <property type="entry name" value="DISEASE RESISTANCE PROTEIN RGA3"/>
    <property type="match status" value="1"/>
</dbReference>
<comment type="caution">
    <text evidence="7">The sequence shown here is derived from an EMBL/GenBank/DDBJ whole genome shotgun (WGS) entry which is preliminary data.</text>
</comment>
<keyword evidence="4" id="KW-0067">ATP-binding</keyword>
<dbReference type="InterPro" id="IPR002182">
    <property type="entry name" value="NB-ARC"/>
</dbReference>
<evidence type="ECO:0000259" key="5">
    <source>
        <dbReference type="Pfam" id="PF00931"/>
    </source>
</evidence>
<dbReference type="InterPro" id="IPR041118">
    <property type="entry name" value="Rx_N"/>
</dbReference>
<gene>
    <name evidence="7" type="ORF">CJ030_MR6G017567</name>
</gene>
<name>A0A6A1VCW8_9ROSI</name>
<evidence type="ECO:0000256" key="2">
    <source>
        <dbReference type="ARBA" id="ARBA00022741"/>
    </source>
</evidence>
<dbReference type="Proteomes" id="UP000516437">
    <property type="component" value="Chromosome 6"/>
</dbReference>
<reference evidence="7 8" key="1">
    <citation type="journal article" date="2019" name="Plant Biotechnol. J.">
        <title>The red bayberry genome and genetic basis of sex determination.</title>
        <authorList>
            <person name="Jia H.M."/>
            <person name="Jia H.J."/>
            <person name="Cai Q.L."/>
            <person name="Wang Y."/>
            <person name="Zhao H.B."/>
            <person name="Yang W.F."/>
            <person name="Wang G.Y."/>
            <person name="Li Y.H."/>
            <person name="Zhan D.L."/>
            <person name="Shen Y.T."/>
            <person name="Niu Q.F."/>
            <person name="Chang L."/>
            <person name="Qiu J."/>
            <person name="Zhao L."/>
            <person name="Xie H.B."/>
            <person name="Fu W.Y."/>
            <person name="Jin J."/>
            <person name="Li X.W."/>
            <person name="Jiao Y."/>
            <person name="Zhou C.C."/>
            <person name="Tu T."/>
            <person name="Chai C.Y."/>
            <person name="Gao J.L."/>
            <person name="Fan L.J."/>
            <person name="van de Weg E."/>
            <person name="Wang J.Y."/>
            <person name="Gao Z.S."/>
        </authorList>
    </citation>
    <scope>NUCLEOTIDE SEQUENCE [LARGE SCALE GENOMIC DNA]</scope>
    <source>
        <tissue evidence="7">Leaves</tissue>
    </source>
</reference>
<dbReference type="GO" id="GO:0006952">
    <property type="term" value="P:defense response"/>
    <property type="evidence" value="ECO:0007669"/>
    <property type="project" value="UniProtKB-KW"/>
</dbReference>
<dbReference type="Gene3D" id="1.10.10.10">
    <property type="entry name" value="Winged helix-like DNA-binding domain superfamily/Winged helix DNA-binding domain"/>
    <property type="match status" value="1"/>
</dbReference>
<dbReference type="AlphaFoldDB" id="A0A6A1VCW8"/>
<keyword evidence="8" id="KW-1185">Reference proteome</keyword>
<feature type="domain" description="NB-ARC" evidence="5">
    <location>
        <begin position="229"/>
        <end position="290"/>
    </location>
</feature>
<dbReference type="PRINTS" id="PR00364">
    <property type="entry name" value="DISEASERSIST"/>
</dbReference>
<dbReference type="Pfam" id="PF00931">
    <property type="entry name" value="NB-ARC"/>
    <property type="match status" value="1"/>
</dbReference>
<dbReference type="InterPro" id="IPR027417">
    <property type="entry name" value="P-loop_NTPase"/>
</dbReference>
<dbReference type="Gene3D" id="1.20.5.4130">
    <property type="match status" value="1"/>
</dbReference>
<dbReference type="InterPro" id="IPR036388">
    <property type="entry name" value="WH-like_DNA-bd_sf"/>
</dbReference>
<keyword evidence="1" id="KW-0677">Repeat</keyword>
<proteinExistence type="predicted"/>
<dbReference type="EMBL" id="RXIC02000024">
    <property type="protein sequence ID" value="KAB1209657.1"/>
    <property type="molecule type" value="Genomic_DNA"/>
</dbReference>
<dbReference type="OrthoDB" id="37484at2759"/>
<evidence type="ECO:0000256" key="3">
    <source>
        <dbReference type="ARBA" id="ARBA00022821"/>
    </source>
</evidence>
<feature type="domain" description="Disease resistance N-terminal" evidence="6">
    <location>
        <begin position="10"/>
        <end position="104"/>
    </location>
</feature>
<dbReference type="SUPFAM" id="SSF52540">
    <property type="entry name" value="P-loop containing nucleoside triphosphate hydrolases"/>
    <property type="match status" value="1"/>
</dbReference>
<evidence type="ECO:0000256" key="4">
    <source>
        <dbReference type="ARBA" id="ARBA00022840"/>
    </source>
</evidence>
<sequence>MAEALVGGSFLSAFLQVLFDRIASREVIDFFRGAKLDGGLLEKLEITLLSVSAVLEDAEEKEVTMAPVKAWLDKMKDAVYDAEQIMDEIATEALRCKLDAEFQTSASKVRHFISGSRNSFVKKIEPKIKEVLDRLEYLAKQKDLMGLKEGVGGKPSEKLPTTSLVEESGICGRDENKEAIIDLLLSDDTNGKKISVIAVVGMGGIGKTTLAQLVYNDERVREHFDVEAWKYADWELLSNPFESGAPGSKVIVTTRDNDVASAMRASASHQLKELSEEDCWSLFTKHAFHDGNSVLHLRLQELGRQIVEKCKGLPLAIKTIGALLRSKLDIEEWDRILRSELWDLPVDETNILPALRLSYKYLPPPLKHCFAYCSIFPKDCTFRKEQDLSISGFDGVVVVGSEFYGNDSSSIKPFGALRSLTFERMLNWEKWFPFDENEGGAFPNLASLYIWDCPKLTGGLPINLPSLATLWDCPKLTEGCPSISLL</sequence>
<evidence type="ECO:0000259" key="6">
    <source>
        <dbReference type="Pfam" id="PF18052"/>
    </source>
</evidence>
<organism evidence="7 8">
    <name type="scientific">Morella rubra</name>
    <name type="common">Chinese bayberry</name>
    <dbReference type="NCBI Taxonomy" id="262757"/>
    <lineage>
        <taxon>Eukaryota</taxon>
        <taxon>Viridiplantae</taxon>
        <taxon>Streptophyta</taxon>
        <taxon>Embryophyta</taxon>
        <taxon>Tracheophyta</taxon>
        <taxon>Spermatophyta</taxon>
        <taxon>Magnoliopsida</taxon>
        <taxon>eudicotyledons</taxon>
        <taxon>Gunneridae</taxon>
        <taxon>Pentapetalae</taxon>
        <taxon>rosids</taxon>
        <taxon>fabids</taxon>
        <taxon>Fagales</taxon>
        <taxon>Myricaceae</taxon>
        <taxon>Morella</taxon>
    </lineage>
</organism>
<dbReference type="Pfam" id="PF18052">
    <property type="entry name" value="Rx_N"/>
    <property type="match status" value="1"/>
</dbReference>